<organism evidence="4 5">
    <name type="scientific">Ignelater luminosus</name>
    <name type="common">Cucubano</name>
    <name type="synonym">Pyrophorus luminosus</name>
    <dbReference type="NCBI Taxonomy" id="2038154"/>
    <lineage>
        <taxon>Eukaryota</taxon>
        <taxon>Metazoa</taxon>
        <taxon>Ecdysozoa</taxon>
        <taxon>Arthropoda</taxon>
        <taxon>Hexapoda</taxon>
        <taxon>Insecta</taxon>
        <taxon>Pterygota</taxon>
        <taxon>Neoptera</taxon>
        <taxon>Endopterygota</taxon>
        <taxon>Coleoptera</taxon>
        <taxon>Polyphaga</taxon>
        <taxon>Elateriformia</taxon>
        <taxon>Elateroidea</taxon>
        <taxon>Elateridae</taxon>
        <taxon>Agrypninae</taxon>
        <taxon>Pyrophorini</taxon>
        <taxon>Ignelater</taxon>
    </lineage>
</organism>
<keyword evidence="2" id="KW-0479">Metal-binding</keyword>
<dbReference type="InterPro" id="IPR027806">
    <property type="entry name" value="HARBI1_dom"/>
</dbReference>
<sequence>MPTSEDDWKNVTEQFYLKWNFPNCLGVLDRRHIKFRPSHSSGSYFFNYKGNHSIVLLGLIDAQYKFLYVNVEVNCRINNGGVFRERFLLQAIANNSVNFPPAKALPESLDFIVRQAGNRNSNSAGSVLEEFKDFFNGGWQNNQIARHNM</sequence>
<dbReference type="Proteomes" id="UP000801492">
    <property type="component" value="Unassembled WGS sequence"/>
</dbReference>
<evidence type="ECO:0000259" key="3">
    <source>
        <dbReference type="Pfam" id="PF13359"/>
    </source>
</evidence>
<name>A0A8K0GAN0_IGNLU</name>
<keyword evidence="5" id="KW-1185">Reference proteome</keyword>
<comment type="cofactor">
    <cofactor evidence="1">
        <name>a divalent metal cation</name>
        <dbReference type="ChEBI" id="CHEBI:60240"/>
    </cofactor>
</comment>
<gene>
    <name evidence="4" type="ORF">ILUMI_13719</name>
</gene>
<protein>
    <recommendedName>
        <fullName evidence="3">DDE Tnp4 domain-containing protein</fullName>
    </recommendedName>
</protein>
<evidence type="ECO:0000313" key="4">
    <source>
        <dbReference type="EMBL" id="KAF2892454.1"/>
    </source>
</evidence>
<evidence type="ECO:0000256" key="2">
    <source>
        <dbReference type="ARBA" id="ARBA00022723"/>
    </source>
</evidence>
<dbReference type="GO" id="GO:0046872">
    <property type="term" value="F:metal ion binding"/>
    <property type="evidence" value="ECO:0007669"/>
    <property type="project" value="UniProtKB-KW"/>
</dbReference>
<feature type="domain" description="DDE Tnp4" evidence="3">
    <location>
        <begin position="33"/>
        <end position="93"/>
    </location>
</feature>
<dbReference type="Pfam" id="PF13359">
    <property type="entry name" value="DDE_Tnp_4"/>
    <property type="match status" value="1"/>
</dbReference>
<proteinExistence type="predicted"/>
<reference evidence="4" key="1">
    <citation type="submission" date="2019-08" db="EMBL/GenBank/DDBJ databases">
        <title>The genome of the North American firefly Photinus pyralis.</title>
        <authorList>
            <consortium name="Photinus pyralis genome working group"/>
            <person name="Fallon T.R."/>
            <person name="Sander Lower S.E."/>
            <person name="Weng J.-K."/>
        </authorList>
    </citation>
    <scope>NUCLEOTIDE SEQUENCE</scope>
    <source>
        <strain evidence="4">TRF0915ILg1</strain>
        <tissue evidence="4">Whole body</tissue>
    </source>
</reference>
<evidence type="ECO:0000256" key="1">
    <source>
        <dbReference type="ARBA" id="ARBA00001968"/>
    </source>
</evidence>
<comment type="caution">
    <text evidence="4">The sequence shown here is derived from an EMBL/GenBank/DDBJ whole genome shotgun (WGS) entry which is preliminary data.</text>
</comment>
<accession>A0A8K0GAN0</accession>
<dbReference type="OrthoDB" id="6775305at2759"/>
<evidence type="ECO:0000313" key="5">
    <source>
        <dbReference type="Proteomes" id="UP000801492"/>
    </source>
</evidence>
<dbReference type="EMBL" id="VTPC01008719">
    <property type="protein sequence ID" value="KAF2892454.1"/>
    <property type="molecule type" value="Genomic_DNA"/>
</dbReference>
<dbReference type="AlphaFoldDB" id="A0A8K0GAN0"/>